<dbReference type="Gene3D" id="3.40.50.150">
    <property type="entry name" value="Vaccinia Virus protein VP39"/>
    <property type="match status" value="1"/>
</dbReference>
<dbReference type="GO" id="GO:0061542">
    <property type="term" value="F:3-demethylubiquinol 3-O-methyltransferase activity"/>
    <property type="evidence" value="ECO:0007669"/>
    <property type="project" value="UniProtKB-EC"/>
</dbReference>
<accession>A0A3B0ZNI8</accession>
<keyword evidence="1 5" id="KW-0489">Methyltransferase</keyword>
<evidence type="ECO:0000256" key="1">
    <source>
        <dbReference type="ARBA" id="ARBA00022603"/>
    </source>
</evidence>
<keyword evidence="4" id="KW-0949">S-adenosyl-L-methionine</keyword>
<dbReference type="EMBL" id="UOFO01000152">
    <property type="protein sequence ID" value="VAW88897.1"/>
    <property type="molecule type" value="Genomic_DNA"/>
</dbReference>
<dbReference type="EC" id="2.1.1.222" evidence="5"/>
<dbReference type="GO" id="GO:0032259">
    <property type="term" value="P:methylation"/>
    <property type="evidence" value="ECO:0007669"/>
    <property type="project" value="UniProtKB-KW"/>
</dbReference>
<keyword evidence="3" id="KW-0831">Ubiquinone biosynthesis</keyword>
<dbReference type="AlphaFoldDB" id="A0A3B0ZNI8"/>
<keyword evidence="2 5" id="KW-0808">Transferase</keyword>
<dbReference type="SUPFAM" id="SSF53335">
    <property type="entry name" value="S-adenosyl-L-methionine-dependent methyltransferases"/>
    <property type="match status" value="1"/>
</dbReference>
<dbReference type="Pfam" id="PF13489">
    <property type="entry name" value="Methyltransf_23"/>
    <property type="match status" value="1"/>
</dbReference>
<dbReference type="GO" id="GO:0010420">
    <property type="term" value="F:polyprenyldihydroxybenzoate methyltransferase activity"/>
    <property type="evidence" value="ECO:0007669"/>
    <property type="project" value="InterPro"/>
</dbReference>
<protein>
    <submittedName>
        <fullName evidence="5">3-demethylubiquinol 3-O-methyltransferase @ 2-polyprenyl-6-hydroxyphenyl methylase</fullName>
        <ecNumber evidence="5">2.1.1.222</ecNumber>
        <ecNumber evidence="5">2.1.1.64</ecNumber>
    </submittedName>
</protein>
<reference evidence="5" key="1">
    <citation type="submission" date="2018-06" db="EMBL/GenBank/DDBJ databases">
        <authorList>
            <person name="Zhirakovskaya E."/>
        </authorList>
    </citation>
    <scope>NUCLEOTIDE SEQUENCE</scope>
</reference>
<sequence length="233" mass="25836">MNTTINIDPAEVDKFSAMAPRWWDPEGECKPLHEINPLRLRFISRFAPLTDKQVLDVGCGGGILSESMAVAGAQVTAIDASKAAISVAKLHLQESGQIVDYHCTTIEEFASSTTEKFDVITCMEMLEHVPDPTSIIASCANLLKPDGHFFLSTLNRNAKSFMLSIVAAEYIMGMLPKGTHEYSKFIQPAEMDSWLRHADLSLDDIKGISYNPLFKKYSLSNDIQVNYLVHATH</sequence>
<evidence type="ECO:0000256" key="4">
    <source>
        <dbReference type="ARBA" id="ARBA00022691"/>
    </source>
</evidence>
<dbReference type="NCBIfam" id="TIGR01983">
    <property type="entry name" value="UbiG"/>
    <property type="match status" value="1"/>
</dbReference>
<dbReference type="FunFam" id="3.40.50.150:FF:000028">
    <property type="entry name" value="Ubiquinone biosynthesis O-methyltransferase"/>
    <property type="match status" value="1"/>
</dbReference>
<dbReference type="PANTHER" id="PTHR43464">
    <property type="entry name" value="METHYLTRANSFERASE"/>
    <property type="match status" value="1"/>
</dbReference>
<dbReference type="HAMAP" id="MF_00472">
    <property type="entry name" value="UbiG"/>
    <property type="match status" value="1"/>
</dbReference>
<name>A0A3B0ZNI8_9ZZZZ</name>
<dbReference type="GO" id="GO:0102208">
    <property type="term" value="F:2-polyprenyl-6-hydroxyphenol methylase activity"/>
    <property type="evidence" value="ECO:0007669"/>
    <property type="project" value="UniProtKB-EC"/>
</dbReference>
<proteinExistence type="inferred from homology"/>
<evidence type="ECO:0000256" key="3">
    <source>
        <dbReference type="ARBA" id="ARBA00022688"/>
    </source>
</evidence>
<dbReference type="InterPro" id="IPR010233">
    <property type="entry name" value="UbiG_MeTrfase"/>
</dbReference>
<dbReference type="InterPro" id="IPR029063">
    <property type="entry name" value="SAM-dependent_MTases_sf"/>
</dbReference>
<dbReference type="CDD" id="cd02440">
    <property type="entry name" value="AdoMet_MTases"/>
    <property type="match status" value="1"/>
</dbReference>
<organism evidence="5">
    <name type="scientific">hydrothermal vent metagenome</name>
    <dbReference type="NCBI Taxonomy" id="652676"/>
    <lineage>
        <taxon>unclassified sequences</taxon>
        <taxon>metagenomes</taxon>
        <taxon>ecological metagenomes</taxon>
    </lineage>
</organism>
<dbReference type="EC" id="2.1.1.64" evidence="5"/>
<gene>
    <name evidence="5" type="ORF">MNBD_GAMMA16-1030</name>
</gene>
<evidence type="ECO:0000256" key="2">
    <source>
        <dbReference type="ARBA" id="ARBA00022679"/>
    </source>
</evidence>
<evidence type="ECO:0000313" key="5">
    <source>
        <dbReference type="EMBL" id="VAW88897.1"/>
    </source>
</evidence>
<dbReference type="PANTHER" id="PTHR43464:SF19">
    <property type="entry name" value="UBIQUINONE BIOSYNTHESIS O-METHYLTRANSFERASE, MITOCHONDRIAL"/>
    <property type="match status" value="1"/>
</dbReference>